<dbReference type="Proteomes" id="UP000310636">
    <property type="component" value="Unassembled WGS sequence"/>
</dbReference>
<protein>
    <submittedName>
        <fullName evidence="1">Uncharacterized protein</fullName>
    </submittedName>
</protein>
<organism evidence="1 2">
    <name type="scientific">Cohnella fermenti</name>
    <dbReference type="NCBI Taxonomy" id="2565925"/>
    <lineage>
        <taxon>Bacteria</taxon>
        <taxon>Bacillati</taxon>
        <taxon>Bacillota</taxon>
        <taxon>Bacilli</taxon>
        <taxon>Bacillales</taxon>
        <taxon>Paenibacillaceae</taxon>
        <taxon>Cohnella</taxon>
    </lineage>
</organism>
<sequence>MGLFERQPIGNCWVCSQGWAVIVKEISSQKYFVYCNECEAEWDTPEEFLSRREGSRFKYGVVSEPNDKEVLGIGWDKYINKELKNRI</sequence>
<dbReference type="RefSeq" id="WP_136374082.1">
    <property type="nucleotide sequence ID" value="NZ_SSOB01000086.1"/>
</dbReference>
<evidence type="ECO:0000313" key="1">
    <source>
        <dbReference type="EMBL" id="THF72495.1"/>
    </source>
</evidence>
<comment type="caution">
    <text evidence="1">The sequence shown here is derived from an EMBL/GenBank/DDBJ whole genome shotgun (WGS) entry which is preliminary data.</text>
</comment>
<dbReference type="OrthoDB" id="88936at2"/>
<evidence type="ECO:0000313" key="2">
    <source>
        <dbReference type="Proteomes" id="UP000310636"/>
    </source>
</evidence>
<dbReference type="AlphaFoldDB" id="A0A4S4BFU6"/>
<keyword evidence="2" id="KW-1185">Reference proteome</keyword>
<name>A0A4S4BFU6_9BACL</name>
<dbReference type="EMBL" id="SSOB01000086">
    <property type="protein sequence ID" value="THF72495.1"/>
    <property type="molecule type" value="Genomic_DNA"/>
</dbReference>
<gene>
    <name evidence="1" type="ORF">E6C55_32960</name>
</gene>
<proteinExistence type="predicted"/>
<reference evidence="1 2" key="1">
    <citation type="submission" date="2019-04" db="EMBL/GenBank/DDBJ databases">
        <title>Cohnella sp. nov. isolated from preserved vegetables.</title>
        <authorList>
            <person name="Lin S.-Y."/>
            <person name="Hung M.-H."/>
            <person name="Young C.-C."/>
        </authorList>
    </citation>
    <scope>NUCLEOTIDE SEQUENCE [LARGE SCALE GENOMIC DNA]</scope>
    <source>
        <strain evidence="1 2">CC-MHH1044</strain>
    </source>
</reference>
<accession>A0A4S4BFU6</accession>